<keyword evidence="3" id="KW-1185">Reference proteome</keyword>
<protein>
    <submittedName>
        <fullName evidence="2">Uncharacterized protein</fullName>
    </submittedName>
</protein>
<reference evidence="2 3" key="1">
    <citation type="submission" date="2018-10" db="EMBL/GenBank/DDBJ databases">
        <title>Isolation from soil.</title>
        <authorList>
            <person name="Hu J."/>
        </authorList>
    </citation>
    <scope>NUCLEOTIDE SEQUENCE [LARGE SCALE GENOMIC DNA]</scope>
    <source>
        <strain evidence="2 3">NEAU-Ht49</strain>
    </source>
</reference>
<gene>
    <name evidence="2" type="ORF">EBO15_42610</name>
</gene>
<comment type="caution">
    <text evidence="2">The sequence shown here is derived from an EMBL/GenBank/DDBJ whole genome shotgun (WGS) entry which is preliminary data.</text>
</comment>
<evidence type="ECO:0000313" key="2">
    <source>
        <dbReference type="EMBL" id="RMI31513.1"/>
    </source>
</evidence>
<feature type="compositionally biased region" description="Acidic residues" evidence="1">
    <location>
        <begin position="35"/>
        <end position="53"/>
    </location>
</feature>
<name>A0A3M2L4R2_9ACTN</name>
<dbReference type="AlphaFoldDB" id="A0A3M2L4R2"/>
<dbReference type="Proteomes" id="UP000282674">
    <property type="component" value="Unassembled WGS sequence"/>
</dbReference>
<evidence type="ECO:0000313" key="3">
    <source>
        <dbReference type="Proteomes" id="UP000282674"/>
    </source>
</evidence>
<feature type="compositionally biased region" description="Low complexity" evidence="1">
    <location>
        <begin position="80"/>
        <end position="93"/>
    </location>
</feature>
<dbReference type="EMBL" id="RFFG01000214">
    <property type="protein sequence ID" value="RMI31513.1"/>
    <property type="molecule type" value="Genomic_DNA"/>
</dbReference>
<proteinExistence type="predicted"/>
<feature type="region of interest" description="Disordered" evidence="1">
    <location>
        <begin position="1"/>
        <end position="119"/>
    </location>
</feature>
<accession>A0A3M2L4R2</accession>
<sequence>MTTTVAPRRTLTVRDAVTTRPRATDTRTSVTPGDDPPDTPSGDDGDDGDDGAEADAGAGPGEAPPVSERACAAGFPHPAPDTSTAATTAMTGTGHLDARTLPPPGPRGPSRPRAVHHTM</sequence>
<evidence type="ECO:0000256" key="1">
    <source>
        <dbReference type="SAM" id="MobiDB-lite"/>
    </source>
</evidence>
<dbReference type="RefSeq" id="WP_122200110.1">
    <property type="nucleotide sequence ID" value="NZ_JBHSKC010000012.1"/>
</dbReference>
<organism evidence="2 3">
    <name type="scientific">Actinomadura harenae</name>
    <dbReference type="NCBI Taxonomy" id="2483351"/>
    <lineage>
        <taxon>Bacteria</taxon>
        <taxon>Bacillati</taxon>
        <taxon>Actinomycetota</taxon>
        <taxon>Actinomycetes</taxon>
        <taxon>Streptosporangiales</taxon>
        <taxon>Thermomonosporaceae</taxon>
        <taxon>Actinomadura</taxon>
    </lineage>
</organism>